<keyword evidence="2" id="KW-0012">Acyltransferase</keyword>
<feature type="domain" description="N-acetyltransferase" evidence="1">
    <location>
        <begin position="57"/>
        <end position="193"/>
    </location>
</feature>
<dbReference type="EMBL" id="JAHHGZ010000004">
    <property type="protein sequence ID" value="MBW4666746.1"/>
    <property type="molecule type" value="Genomic_DNA"/>
</dbReference>
<dbReference type="GO" id="GO:0016747">
    <property type="term" value="F:acyltransferase activity, transferring groups other than amino-acyl groups"/>
    <property type="evidence" value="ECO:0007669"/>
    <property type="project" value="InterPro"/>
</dbReference>
<evidence type="ECO:0000259" key="1">
    <source>
        <dbReference type="PROSITE" id="PS51186"/>
    </source>
</evidence>
<dbReference type="PROSITE" id="PS51186">
    <property type="entry name" value="GNAT"/>
    <property type="match status" value="1"/>
</dbReference>
<keyword evidence="2" id="KW-0808">Transferase</keyword>
<dbReference type="Pfam" id="PF13508">
    <property type="entry name" value="Acetyltransf_7"/>
    <property type="match status" value="1"/>
</dbReference>
<dbReference type="EC" id="2.3.1.-" evidence="2"/>
<name>A0A951US04_9CYAN</name>
<dbReference type="PANTHER" id="PTHR42791">
    <property type="entry name" value="GNAT FAMILY ACETYLTRANSFERASE"/>
    <property type="match status" value="1"/>
</dbReference>
<reference evidence="2" key="2">
    <citation type="journal article" date="2022" name="Microbiol. Resour. Announc.">
        <title>Metagenome Sequencing to Explore Phylogenomics of Terrestrial Cyanobacteria.</title>
        <authorList>
            <person name="Ward R.D."/>
            <person name="Stajich J.E."/>
            <person name="Johansen J.R."/>
            <person name="Huntemann M."/>
            <person name="Clum A."/>
            <person name="Foster B."/>
            <person name="Foster B."/>
            <person name="Roux S."/>
            <person name="Palaniappan K."/>
            <person name="Varghese N."/>
            <person name="Mukherjee S."/>
            <person name="Reddy T.B.K."/>
            <person name="Daum C."/>
            <person name="Copeland A."/>
            <person name="Chen I.A."/>
            <person name="Ivanova N.N."/>
            <person name="Kyrpides N.C."/>
            <person name="Shapiro N."/>
            <person name="Eloe-Fadrosh E.A."/>
            <person name="Pietrasiak N."/>
        </authorList>
    </citation>
    <scope>NUCLEOTIDE SEQUENCE</scope>
    <source>
        <strain evidence="2">GSE-NOS-MK-12-04C</strain>
    </source>
</reference>
<proteinExistence type="predicted"/>
<dbReference type="InterPro" id="IPR052523">
    <property type="entry name" value="Trichothecene_AcTrans"/>
</dbReference>
<dbReference type="PANTHER" id="PTHR42791:SF1">
    <property type="entry name" value="N-ACETYLTRANSFERASE DOMAIN-CONTAINING PROTEIN"/>
    <property type="match status" value="1"/>
</dbReference>
<dbReference type="SUPFAM" id="SSF55729">
    <property type="entry name" value="Acyl-CoA N-acyltransferases (Nat)"/>
    <property type="match status" value="1"/>
</dbReference>
<dbReference type="CDD" id="cd04301">
    <property type="entry name" value="NAT_SF"/>
    <property type="match status" value="1"/>
</dbReference>
<dbReference type="InterPro" id="IPR000182">
    <property type="entry name" value="GNAT_dom"/>
</dbReference>
<comment type="caution">
    <text evidence="2">The sequence shown here is derived from an EMBL/GenBank/DDBJ whole genome shotgun (WGS) entry which is preliminary data.</text>
</comment>
<organism evidence="2 3">
    <name type="scientific">Cyanomargarita calcarea GSE-NOS-MK-12-04C</name>
    <dbReference type="NCBI Taxonomy" id="2839659"/>
    <lineage>
        <taxon>Bacteria</taxon>
        <taxon>Bacillati</taxon>
        <taxon>Cyanobacteriota</taxon>
        <taxon>Cyanophyceae</taxon>
        <taxon>Nostocales</taxon>
        <taxon>Cyanomargaritaceae</taxon>
        <taxon>Cyanomargarita</taxon>
    </lineage>
</organism>
<sequence length="197" mass="22342">MLKNSQTQIQKTAQILTQGFIDDPSFAFIFGENANKFQALNAFFELFATDAMERGEIIIAPEEQGACIWYPAEVEIFNEQFEQMLAEIISTTSHFCGIESGKRFEELIQKVGASEPEAPHCEVFFIALKPEARGKGIGESLLKPVMNYADTKKNGCYLVSSNSRNISFYERYGFQKFCPIEISDSYSMTGMWRDFVN</sequence>
<reference evidence="2" key="1">
    <citation type="submission" date="2021-05" db="EMBL/GenBank/DDBJ databases">
        <authorList>
            <person name="Pietrasiak N."/>
            <person name="Ward R."/>
            <person name="Stajich J.E."/>
            <person name="Kurbessoian T."/>
        </authorList>
    </citation>
    <scope>NUCLEOTIDE SEQUENCE</scope>
    <source>
        <strain evidence="2">GSE-NOS-MK-12-04C</strain>
    </source>
</reference>
<evidence type="ECO:0000313" key="3">
    <source>
        <dbReference type="Proteomes" id="UP000729701"/>
    </source>
</evidence>
<evidence type="ECO:0000313" key="2">
    <source>
        <dbReference type="EMBL" id="MBW4666746.1"/>
    </source>
</evidence>
<gene>
    <name evidence="2" type="ORF">KME60_04710</name>
</gene>
<accession>A0A951US04</accession>
<protein>
    <submittedName>
        <fullName evidence="2">GNAT family N-acetyltransferase</fullName>
        <ecNumber evidence="2">2.3.1.-</ecNumber>
    </submittedName>
</protein>
<dbReference type="AlphaFoldDB" id="A0A951US04"/>
<dbReference type="Gene3D" id="3.40.630.30">
    <property type="match status" value="1"/>
</dbReference>
<dbReference type="InterPro" id="IPR016181">
    <property type="entry name" value="Acyl_CoA_acyltransferase"/>
</dbReference>
<dbReference type="Proteomes" id="UP000729701">
    <property type="component" value="Unassembled WGS sequence"/>
</dbReference>